<proteinExistence type="predicted"/>
<dbReference type="InterPro" id="IPR003781">
    <property type="entry name" value="CoA-bd"/>
</dbReference>
<dbReference type="PANTHER" id="PTHR33303">
    <property type="entry name" value="CYTOPLASMIC PROTEIN-RELATED"/>
    <property type="match status" value="1"/>
</dbReference>
<dbReference type="Proteomes" id="UP000565262">
    <property type="component" value="Unassembled WGS sequence"/>
</dbReference>
<evidence type="ECO:0000313" key="2">
    <source>
        <dbReference type="EMBL" id="MBB1487943.1"/>
    </source>
</evidence>
<dbReference type="Gene3D" id="3.40.50.720">
    <property type="entry name" value="NAD(P)-binding Rossmann-like Domain"/>
    <property type="match status" value="1"/>
</dbReference>
<reference evidence="2 3" key="1">
    <citation type="submission" date="2020-08" db="EMBL/GenBank/DDBJ databases">
        <title>Oceanospirillum sp. nov. isolated from marine sediment.</title>
        <authorList>
            <person name="Ji X."/>
        </authorList>
    </citation>
    <scope>NUCLEOTIDE SEQUENCE [LARGE SCALE GENOMIC DNA]</scope>
    <source>
        <strain evidence="2 3">D5</strain>
    </source>
</reference>
<sequence>MDNQTVVVLGASDRPERYSNQAIHLLRQYSHTVLPVNPGLSEIEAPTGYPDLNCYPDLESINGKVDTLTLYLNPSALEAQLDSILRLNPGRVIFNPGTESGKAQTTLTQAGIPWCEDCTLIMLRNNRF</sequence>
<dbReference type="RefSeq" id="WP_182809722.1">
    <property type="nucleotide sequence ID" value="NZ_JACJFM010000021.1"/>
</dbReference>
<organism evidence="2 3">
    <name type="scientific">Oceanospirillum sediminis</name>
    <dbReference type="NCBI Taxonomy" id="2760088"/>
    <lineage>
        <taxon>Bacteria</taxon>
        <taxon>Pseudomonadati</taxon>
        <taxon>Pseudomonadota</taxon>
        <taxon>Gammaproteobacteria</taxon>
        <taxon>Oceanospirillales</taxon>
        <taxon>Oceanospirillaceae</taxon>
        <taxon>Oceanospirillum</taxon>
    </lineage>
</organism>
<dbReference type="PANTHER" id="PTHR33303:SF2">
    <property type="entry name" value="COA-BINDING DOMAIN-CONTAINING PROTEIN"/>
    <property type="match status" value="1"/>
</dbReference>
<gene>
    <name evidence="2" type="ORF">H4O21_15155</name>
</gene>
<dbReference type="InterPro" id="IPR036291">
    <property type="entry name" value="NAD(P)-bd_dom_sf"/>
</dbReference>
<keyword evidence="3" id="KW-1185">Reference proteome</keyword>
<comment type="caution">
    <text evidence="2">The sequence shown here is derived from an EMBL/GenBank/DDBJ whole genome shotgun (WGS) entry which is preliminary data.</text>
</comment>
<protein>
    <submittedName>
        <fullName evidence="2">CoA-binding protein</fullName>
    </submittedName>
</protein>
<evidence type="ECO:0000259" key="1">
    <source>
        <dbReference type="Pfam" id="PF13380"/>
    </source>
</evidence>
<evidence type="ECO:0000313" key="3">
    <source>
        <dbReference type="Proteomes" id="UP000565262"/>
    </source>
</evidence>
<dbReference type="Pfam" id="PF13380">
    <property type="entry name" value="CoA_binding_2"/>
    <property type="match status" value="1"/>
</dbReference>
<dbReference type="SUPFAM" id="SSF51735">
    <property type="entry name" value="NAD(P)-binding Rossmann-fold domains"/>
    <property type="match status" value="1"/>
</dbReference>
<accession>A0A839IR30</accession>
<dbReference type="AlphaFoldDB" id="A0A839IR30"/>
<feature type="domain" description="CoA-binding" evidence="1">
    <location>
        <begin position="5"/>
        <end position="123"/>
    </location>
</feature>
<name>A0A839IR30_9GAMM</name>
<dbReference type="EMBL" id="JACJFM010000021">
    <property type="protein sequence ID" value="MBB1487943.1"/>
    <property type="molecule type" value="Genomic_DNA"/>
</dbReference>